<dbReference type="STRING" id="1052260.SAMN05660199_04136"/>
<sequence length="113" mass="11712">MAGQQTTTDAAVMAQFAGRAEEVSQSLTAAISSLMNNLSTLQSTWLGRGGTAFTTTTQTVSEETKKLNQALLGISTDVNTAAANYTSSDEQQQSQMNTVNSQTTGITAGLTGV</sequence>
<name>A0A1H0TEY2_9ACTN</name>
<protein>
    <submittedName>
        <fullName evidence="1">WXG100 family type VII secretion target</fullName>
    </submittedName>
</protein>
<dbReference type="InterPro" id="IPR036689">
    <property type="entry name" value="ESAT-6-like_sf"/>
</dbReference>
<reference evidence="2" key="1">
    <citation type="submission" date="2016-10" db="EMBL/GenBank/DDBJ databases">
        <authorList>
            <person name="Varghese N."/>
            <person name="Submissions S."/>
        </authorList>
    </citation>
    <scope>NUCLEOTIDE SEQUENCE [LARGE SCALE GENOMIC DNA]</scope>
    <source>
        <strain evidence="2">DSM 45843</strain>
    </source>
</reference>
<dbReference type="Proteomes" id="UP000199088">
    <property type="component" value="Unassembled WGS sequence"/>
</dbReference>
<gene>
    <name evidence="1" type="ORF">SAMN05660199_04136</name>
</gene>
<dbReference type="SUPFAM" id="SSF140453">
    <property type="entry name" value="EsxAB dimer-like"/>
    <property type="match status" value="1"/>
</dbReference>
<keyword evidence="2" id="KW-1185">Reference proteome</keyword>
<dbReference type="InterPro" id="IPR010310">
    <property type="entry name" value="T7SS_ESAT-6-like"/>
</dbReference>
<dbReference type="EMBL" id="FNIR01000015">
    <property type="protein sequence ID" value="SDP52577.1"/>
    <property type="molecule type" value="Genomic_DNA"/>
</dbReference>
<organism evidence="1 2">
    <name type="scientific">Klenkia soli</name>
    <dbReference type="NCBI Taxonomy" id="1052260"/>
    <lineage>
        <taxon>Bacteria</taxon>
        <taxon>Bacillati</taxon>
        <taxon>Actinomycetota</taxon>
        <taxon>Actinomycetes</taxon>
        <taxon>Geodermatophilales</taxon>
        <taxon>Geodermatophilaceae</taxon>
        <taxon>Klenkia</taxon>
    </lineage>
</organism>
<dbReference type="AlphaFoldDB" id="A0A1H0TEY2"/>
<evidence type="ECO:0000313" key="2">
    <source>
        <dbReference type="Proteomes" id="UP000199088"/>
    </source>
</evidence>
<proteinExistence type="predicted"/>
<dbReference type="NCBIfam" id="TIGR03930">
    <property type="entry name" value="WXG100_ESAT6"/>
    <property type="match status" value="1"/>
</dbReference>
<evidence type="ECO:0000313" key="1">
    <source>
        <dbReference type="EMBL" id="SDP52577.1"/>
    </source>
</evidence>
<dbReference type="Gene3D" id="1.10.287.1060">
    <property type="entry name" value="ESAT-6-like"/>
    <property type="match status" value="1"/>
</dbReference>
<dbReference type="RefSeq" id="WP_091249298.1">
    <property type="nucleotide sequence ID" value="NZ_FNIR01000015.1"/>
</dbReference>
<dbReference type="Pfam" id="PF06013">
    <property type="entry name" value="WXG100"/>
    <property type="match status" value="1"/>
</dbReference>
<accession>A0A1H0TEY2</accession>